<dbReference type="AlphaFoldDB" id="A0A4V3A7H6"/>
<protein>
    <submittedName>
        <fullName evidence="4">Phage major capsid protein</fullName>
    </submittedName>
</protein>
<dbReference type="Gene3D" id="3.30.2400.10">
    <property type="entry name" value="Major capsid protein gp5"/>
    <property type="match status" value="1"/>
</dbReference>
<dbReference type="Proteomes" id="UP000295131">
    <property type="component" value="Unassembled WGS sequence"/>
</dbReference>
<reference evidence="4 5" key="1">
    <citation type="journal article" date="2013" name="Int. J. Syst. Evol. Microbiol.">
        <title>Hoeflea suaedae sp. nov., an endophytic bacterium isolated from the root of the halophyte Suaeda maritima.</title>
        <authorList>
            <person name="Chung E.J."/>
            <person name="Park J.A."/>
            <person name="Pramanik P."/>
            <person name="Bibi F."/>
            <person name="Jeon C.O."/>
            <person name="Chung Y.R."/>
        </authorList>
    </citation>
    <scope>NUCLEOTIDE SEQUENCE [LARGE SCALE GENOMIC DNA]</scope>
    <source>
        <strain evidence="4 5">YC6898</strain>
    </source>
</reference>
<evidence type="ECO:0000313" key="4">
    <source>
        <dbReference type="EMBL" id="TDH38845.1"/>
    </source>
</evidence>
<sequence>MMRETGARPDENELETKGRKEPAGGLETKVADSDVAAAFDEFMETFQDFREANDRRLDEIERRSAPDVISVEKVDRINRAIDEHKRMLDDLVLKRARPPLGRARQDAGASEHKEAFSAYIRRGDEHELRQVEEKAMSVGSDPNGGYLVPDELDTEIGRRLTMLSPVRSVATVRQVSGAVLKKPFAISGMATGWVGEEDARPQTANAQLAELQFPTMELYAMPAATASLLDDAAIDVEAWIASEVEAAFAEQEAEAFIAGDGVKKPRGLIDYDTIADGSWTWGKLGHVATGVDGGFGANPSDKLIDLIYALKSGYRQNGRFMMNRSTQAEIRKFKDADGAYLWMPPAAAGGEASLMGFPVTEAEAMPDIASDALALSFGDFRRGYLVVDRVGVRVLRDPYSVKPYVLFYTTKRVGGGVQNFEAIKMLKFAEA</sequence>
<dbReference type="RefSeq" id="WP_133283679.1">
    <property type="nucleotide sequence ID" value="NZ_SMSI01000001.1"/>
</dbReference>
<dbReference type="EMBL" id="SMSI01000001">
    <property type="protein sequence ID" value="TDH38845.1"/>
    <property type="molecule type" value="Genomic_DNA"/>
</dbReference>
<feature type="compositionally biased region" description="Basic and acidic residues" evidence="2">
    <location>
        <begin position="1"/>
        <end position="22"/>
    </location>
</feature>
<evidence type="ECO:0000259" key="3">
    <source>
        <dbReference type="Pfam" id="PF05065"/>
    </source>
</evidence>
<evidence type="ECO:0000256" key="2">
    <source>
        <dbReference type="SAM" id="MobiDB-lite"/>
    </source>
</evidence>
<gene>
    <name evidence="4" type="ORF">E2A64_07055</name>
</gene>
<dbReference type="InterPro" id="IPR054612">
    <property type="entry name" value="Phage_capsid-like_C"/>
</dbReference>
<organism evidence="4 5">
    <name type="scientific">Pseudohoeflea suaedae</name>
    <dbReference type="NCBI Taxonomy" id="877384"/>
    <lineage>
        <taxon>Bacteria</taxon>
        <taxon>Pseudomonadati</taxon>
        <taxon>Pseudomonadota</taxon>
        <taxon>Alphaproteobacteria</taxon>
        <taxon>Hyphomicrobiales</taxon>
        <taxon>Rhizobiaceae</taxon>
        <taxon>Pseudohoeflea</taxon>
    </lineage>
</organism>
<feature type="region of interest" description="Disordered" evidence="2">
    <location>
        <begin position="1"/>
        <end position="29"/>
    </location>
</feature>
<feature type="domain" description="Phage capsid-like C-terminal" evidence="3">
    <location>
        <begin position="144"/>
        <end position="428"/>
    </location>
</feature>
<dbReference type="NCBIfam" id="TIGR01554">
    <property type="entry name" value="major_cap_HK97"/>
    <property type="match status" value="1"/>
</dbReference>
<dbReference type="SUPFAM" id="SSF56563">
    <property type="entry name" value="Major capsid protein gp5"/>
    <property type="match status" value="1"/>
</dbReference>
<dbReference type="InterPro" id="IPR024455">
    <property type="entry name" value="Phage_capsid"/>
</dbReference>
<dbReference type="OrthoDB" id="9786516at2"/>
<dbReference type="Gene3D" id="3.30.2320.10">
    <property type="entry name" value="hypothetical protein PF0899 domain"/>
    <property type="match status" value="1"/>
</dbReference>
<name>A0A4V3A7H6_9HYPH</name>
<dbReference type="Pfam" id="PF05065">
    <property type="entry name" value="Phage_capsid"/>
    <property type="match status" value="1"/>
</dbReference>
<keyword evidence="5" id="KW-1185">Reference proteome</keyword>
<evidence type="ECO:0000256" key="1">
    <source>
        <dbReference type="ARBA" id="ARBA00004328"/>
    </source>
</evidence>
<accession>A0A4V3A7H6</accession>
<evidence type="ECO:0000313" key="5">
    <source>
        <dbReference type="Proteomes" id="UP000295131"/>
    </source>
</evidence>
<comment type="subcellular location">
    <subcellularLocation>
        <location evidence="1">Virion</location>
    </subcellularLocation>
</comment>
<comment type="caution">
    <text evidence="4">The sequence shown here is derived from an EMBL/GenBank/DDBJ whole genome shotgun (WGS) entry which is preliminary data.</text>
</comment>
<proteinExistence type="predicted"/>